<feature type="coiled-coil region" evidence="1">
    <location>
        <begin position="141"/>
        <end position="168"/>
    </location>
</feature>
<protein>
    <submittedName>
        <fullName evidence="2">Uncharacterized protein</fullName>
    </submittedName>
</protein>
<dbReference type="EMBL" id="NAJQ01000082">
    <property type="protein sequence ID" value="TKA79771.1"/>
    <property type="molecule type" value="Genomic_DNA"/>
</dbReference>
<name>A0A4U0XT78_9PEZI</name>
<gene>
    <name evidence="2" type="ORF">B0A55_03310</name>
</gene>
<accession>A0A4U0XT78</accession>
<evidence type="ECO:0000313" key="3">
    <source>
        <dbReference type="Proteomes" id="UP000309340"/>
    </source>
</evidence>
<dbReference type="Proteomes" id="UP000309340">
    <property type="component" value="Unassembled WGS sequence"/>
</dbReference>
<sequence>MDVRAELFKILGHRGLPHDKYECVVRLFNSQEAKIHALRSTPTGSAQDIRAMEQRLHDRGAEIKRLTDHVHELKVTLSERDEDLSLRNHQIKGYRKPIDELTTELESEHARRKAGADTLRRRFHDRREVAELRDDVSSGRLFEQEKRIQDLQRQIATLEETQEEQDTALLLATAFQKEAHEQRQQLGSQLLERDGRIRAMHEQLVALQESVYQLTRATSWDEATAFALQAQAATHLNLVKGLQAKLAKRNARIEKLIEAKLSFMRNMEERQETLMSNHKKMVKERKDAEARAMDAKTALQNANIRMAEWKKMAEEQQDLIGRLVAAGQAG</sequence>
<proteinExistence type="predicted"/>
<feature type="coiled-coil region" evidence="1">
    <location>
        <begin position="239"/>
        <end position="319"/>
    </location>
</feature>
<dbReference type="AlphaFoldDB" id="A0A4U0XT78"/>
<comment type="caution">
    <text evidence="2">The sequence shown here is derived from an EMBL/GenBank/DDBJ whole genome shotgun (WGS) entry which is preliminary data.</text>
</comment>
<dbReference type="OrthoDB" id="3842337at2759"/>
<evidence type="ECO:0000313" key="2">
    <source>
        <dbReference type="EMBL" id="TKA79771.1"/>
    </source>
</evidence>
<keyword evidence="3" id="KW-1185">Reference proteome</keyword>
<reference evidence="2 3" key="1">
    <citation type="submission" date="2017-03" db="EMBL/GenBank/DDBJ databases">
        <title>Genomes of endolithic fungi from Antarctica.</title>
        <authorList>
            <person name="Coleine C."/>
            <person name="Masonjones S."/>
            <person name="Stajich J.E."/>
        </authorList>
    </citation>
    <scope>NUCLEOTIDE SEQUENCE [LARGE SCALE GENOMIC DNA]</scope>
    <source>
        <strain evidence="2 3">CCFEE 5184</strain>
    </source>
</reference>
<organism evidence="2 3">
    <name type="scientific">Friedmanniomyces simplex</name>
    <dbReference type="NCBI Taxonomy" id="329884"/>
    <lineage>
        <taxon>Eukaryota</taxon>
        <taxon>Fungi</taxon>
        <taxon>Dikarya</taxon>
        <taxon>Ascomycota</taxon>
        <taxon>Pezizomycotina</taxon>
        <taxon>Dothideomycetes</taxon>
        <taxon>Dothideomycetidae</taxon>
        <taxon>Mycosphaerellales</taxon>
        <taxon>Teratosphaeriaceae</taxon>
        <taxon>Friedmanniomyces</taxon>
    </lineage>
</organism>
<keyword evidence="1" id="KW-0175">Coiled coil</keyword>
<evidence type="ECO:0000256" key="1">
    <source>
        <dbReference type="SAM" id="Coils"/>
    </source>
</evidence>